<feature type="compositionally biased region" description="Polar residues" evidence="1">
    <location>
        <begin position="65"/>
        <end position="76"/>
    </location>
</feature>
<feature type="region of interest" description="Disordered" evidence="1">
    <location>
        <begin position="48"/>
        <end position="85"/>
    </location>
</feature>
<proteinExistence type="predicted"/>
<name>A0A3M7PMH4_BRAPC</name>
<gene>
    <name evidence="2" type="ORF">BpHYR1_051721</name>
</gene>
<accession>A0A3M7PMH4</accession>
<sequence>MPIRVSALRALNLLVNSNDAESGGSDESDVDFDFEDLDSEDEYLVSDYSSDDECESEFDKPIECSSDQQPPSGQSRNLDKTSKAGVHWTNGPTSFAASRIDSTALSAFLVIFDLGMVKMLGNSTYVRKNYVRRQKYVRKDEYMFAENNICSQRRIYVRKNYVRRQKYVRIYSENSV</sequence>
<evidence type="ECO:0000313" key="3">
    <source>
        <dbReference type="Proteomes" id="UP000276133"/>
    </source>
</evidence>
<protein>
    <submittedName>
        <fullName evidence="2">Uncharacterized protein</fullName>
    </submittedName>
</protein>
<reference evidence="2 3" key="1">
    <citation type="journal article" date="2018" name="Sci. Rep.">
        <title>Genomic signatures of local adaptation to the degree of environmental predictability in rotifers.</title>
        <authorList>
            <person name="Franch-Gras L."/>
            <person name="Hahn C."/>
            <person name="Garcia-Roger E.M."/>
            <person name="Carmona M.J."/>
            <person name="Serra M."/>
            <person name="Gomez A."/>
        </authorList>
    </citation>
    <scope>NUCLEOTIDE SEQUENCE [LARGE SCALE GENOMIC DNA]</scope>
    <source>
        <strain evidence="2">HYR1</strain>
    </source>
</reference>
<dbReference type="EMBL" id="REGN01010030">
    <property type="protein sequence ID" value="RMZ99837.1"/>
    <property type="molecule type" value="Genomic_DNA"/>
</dbReference>
<evidence type="ECO:0000313" key="2">
    <source>
        <dbReference type="EMBL" id="RMZ99837.1"/>
    </source>
</evidence>
<evidence type="ECO:0000256" key="1">
    <source>
        <dbReference type="SAM" id="MobiDB-lite"/>
    </source>
</evidence>
<keyword evidence="3" id="KW-1185">Reference proteome</keyword>
<organism evidence="2 3">
    <name type="scientific">Brachionus plicatilis</name>
    <name type="common">Marine rotifer</name>
    <name type="synonym">Brachionus muelleri</name>
    <dbReference type="NCBI Taxonomy" id="10195"/>
    <lineage>
        <taxon>Eukaryota</taxon>
        <taxon>Metazoa</taxon>
        <taxon>Spiralia</taxon>
        <taxon>Gnathifera</taxon>
        <taxon>Rotifera</taxon>
        <taxon>Eurotatoria</taxon>
        <taxon>Monogononta</taxon>
        <taxon>Pseudotrocha</taxon>
        <taxon>Ploima</taxon>
        <taxon>Brachionidae</taxon>
        <taxon>Brachionus</taxon>
    </lineage>
</organism>
<dbReference type="Proteomes" id="UP000276133">
    <property type="component" value="Unassembled WGS sequence"/>
</dbReference>
<comment type="caution">
    <text evidence="2">The sequence shown here is derived from an EMBL/GenBank/DDBJ whole genome shotgun (WGS) entry which is preliminary data.</text>
</comment>
<dbReference type="AlphaFoldDB" id="A0A3M7PMH4"/>